<dbReference type="InterPro" id="IPR014284">
    <property type="entry name" value="RNA_pol_sigma-70_dom"/>
</dbReference>
<sequence>MKGTLIDSNYDENENLQLRVNAVGGDRTALEKLINNHYSFIYNVAWKMTAEPSDAEDITQDIIIKIITNLSSFKGQSSFRTWLYRLVVNHVLNMKKRHCEFLIGTFSEYGDVLERMPNADFPKEINSDPEKEMILKEIKYSCTAGMLLCLSREQRLLYILGAIFEIDHTLGAEIMNLSKDNYRQKLSRARKELSQFMNDKCSLITKTNPCKCNKKAKAFIEQGVVDPKKLVYNTDYVNKIFALLPVKQDSMEMVLEEKIKQLYQDSPFQEKKELKERLHQVISSKNFGQSFNLN</sequence>
<keyword evidence="8" id="KW-1185">Reference proteome</keyword>
<organism evidence="7 8">
    <name type="scientific">Flagellimonas nanhaiensis</name>
    <dbReference type="NCBI Taxonomy" id="2292706"/>
    <lineage>
        <taxon>Bacteria</taxon>
        <taxon>Pseudomonadati</taxon>
        <taxon>Bacteroidota</taxon>
        <taxon>Flavobacteriia</taxon>
        <taxon>Flavobacteriales</taxon>
        <taxon>Flavobacteriaceae</taxon>
        <taxon>Flagellimonas</taxon>
    </lineage>
</organism>
<dbReference type="GO" id="GO:0016987">
    <property type="term" value="F:sigma factor activity"/>
    <property type="evidence" value="ECO:0007669"/>
    <property type="project" value="UniProtKB-KW"/>
</dbReference>
<dbReference type="InterPro" id="IPR013325">
    <property type="entry name" value="RNA_pol_sigma_r2"/>
</dbReference>
<keyword evidence="3" id="KW-0238">DNA-binding</keyword>
<dbReference type="Proteomes" id="UP000261828">
    <property type="component" value="Unassembled WGS sequence"/>
</dbReference>
<feature type="domain" description="RNA polymerase sigma-70 region 2" evidence="6">
    <location>
        <begin position="33"/>
        <end position="97"/>
    </location>
</feature>
<keyword evidence="5" id="KW-0175">Coiled coil</keyword>
<dbReference type="GO" id="GO:0006352">
    <property type="term" value="P:DNA-templated transcription initiation"/>
    <property type="evidence" value="ECO:0007669"/>
    <property type="project" value="InterPro"/>
</dbReference>
<gene>
    <name evidence="7" type="ORF">DX873_01530</name>
</gene>
<keyword evidence="2" id="KW-0731">Sigma factor</keyword>
<dbReference type="Gene3D" id="1.10.1740.10">
    <property type="match status" value="1"/>
</dbReference>
<keyword evidence="4" id="KW-0804">Transcription</keyword>
<evidence type="ECO:0000313" key="8">
    <source>
        <dbReference type="Proteomes" id="UP000261828"/>
    </source>
</evidence>
<dbReference type="InterPro" id="IPR039425">
    <property type="entry name" value="RNA_pol_sigma-70-like"/>
</dbReference>
<evidence type="ECO:0000259" key="6">
    <source>
        <dbReference type="Pfam" id="PF04542"/>
    </source>
</evidence>
<feature type="coiled-coil region" evidence="5">
    <location>
        <begin position="172"/>
        <end position="199"/>
    </location>
</feature>
<dbReference type="EMBL" id="QTJX01000001">
    <property type="protein sequence ID" value="RDY60889.1"/>
    <property type="molecule type" value="Genomic_DNA"/>
</dbReference>
<comment type="caution">
    <text evidence="7">The sequence shown here is derived from an EMBL/GenBank/DDBJ whole genome shotgun (WGS) entry which is preliminary data.</text>
</comment>
<keyword evidence="1" id="KW-0805">Transcription regulation</keyword>
<dbReference type="AlphaFoldDB" id="A0A371JT05"/>
<accession>A0A371JT05</accession>
<dbReference type="GO" id="GO:0003677">
    <property type="term" value="F:DNA binding"/>
    <property type="evidence" value="ECO:0007669"/>
    <property type="project" value="UniProtKB-KW"/>
</dbReference>
<dbReference type="OrthoDB" id="1027298at2"/>
<dbReference type="PANTHER" id="PTHR43133:SF8">
    <property type="entry name" value="RNA POLYMERASE SIGMA FACTOR HI_1459-RELATED"/>
    <property type="match status" value="1"/>
</dbReference>
<protein>
    <submittedName>
        <fullName evidence="7">RNA polymerase sigma factor</fullName>
    </submittedName>
</protein>
<evidence type="ECO:0000256" key="4">
    <source>
        <dbReference type="ARBA" id="ARBA00023163"/>
    </source>
</evidence>
<dbReference type="NCBIfam" id="TIGR02937">
    <property type="entry name" value="sigma70-ECF"/>
    <property type="match status" value="1"/>
</dbReference>
<evidence type="ECO:0000256" key="1">
    <source>
        <dbReference type="ARBA" id="ARBA00023015"/>
    </source>
</evidence>
<dbReference type="InterPro" id="IPR007627">
    <property type="entry name" value="RNA_pol_sigma70_r2"/>
</dbReference>
<proteinExistence type="predicted"/>
<evidence type="ECO:0000313" key="7">
    <source>
        <dbReference type="EMBL" id="RDY60889.1"/>
    </source>
</evidence>
<evidence type="ECO:0000256" key="3">
    <source>
        <dbReference type="ARBA" id="ARBA00023125"/>
    </source>
</evidence>
<reference evidence="7 8" key="1">
    <citation type="submission" date="2018-08" db="EMBL/GenBank/DDBJ databases">
        <title>Muricauda nanhaiensis sp. nov., isolated from seawater of the South China Sea.</title>
        <authorList>
            <person name="Dang Y."/>
        </authorList>
    </citation>
    <scope>NUCLEOTIDE SEQUENCE [LARGE SCALE GENOMIC DNA]</scope>
    <source>
        <strain evidence="7 8">SM1704</strain>
    </source>
</reference>
<evidence type="ECO:0000256" key="2">
    <source>
        <dbReference type="ARBA" id="ARBA00023082"/>
    </source>
</evidence>
<evidence type="ECO:0000256" key="5">
    <source>
        <dbReference type="SAM" id="Coils"/>
    </source>
</evidence>
<dbReference type="SUPFAM" id="SSF88946">
    <property type="entry name" value="Sigma2 domain of RNA polymerase sigma factors"/>
    <property type="match status" value="1"/>
</dbReference>
<dbReference type="Pfam" id="PF04542">
    <property type="entry name" value="Sigma70_r2"/>
    <property type="match status" value="1"/>
</dbReference>
<dbReference type="RefSeq" id="WP_116182772.1">
    <property type="nucleotide sequence ID" value="NZ_QTJX01000001.1"/>
</dbReference>
<dbReference type="PANTHER" id="PTHR43133">
    <property type="entry name" value="RNA POLYMERASE ECF-TYPE SIGMA FACTO"/>
    <property type="match status" value="1"/>
</dbReference>
<name>A0A371JT05_9FLAO</name>